<dbReference type="PROSITE" id="PS51767">
    <property type="entry name" value="PEPTIDASE_A1"/>
    <property type="match status" value="1"/>
</dbReference>
<evidence type="ECO:0000313" key="4">
    <source>
        <dbReference type="Proteomes" id="UP000591131"/>
    </source>
</evidence>
<organism evidence="3 4">
    <name type="scientific">Perkinsus chesapeaki</name>
    <name type="common">Clam parasite</name>
    <name type="synonym">Perkinsus andrewsi</name>
    <dbReference type="NCBI Taxonomy" id="330153"/>
    <lineage>
        <taxon>Eukaryota</taxon>
        <taxon>Sar</taxon>
        <taxon>Alveolata</taxon>
        <taxon>Perkinsozoa</taxon>
        <taxon>Perkinsea</taxon>
        <taxon>Perkinsida</taxon>
        <taxon>Perkinsidae</taxon>
        <taxon>Perkinsus</taxon>
    </lineage>
</organism>
<dbReference type="PROSITE" id="PS00141">
    <property type="entry name" value="ASP_PROTEASE"/>
    <property type="match status" value="1"/>
</dbReference>
<proteinExistence type="predicted"/>
<dbReference type="Proteomes" id="UP000591131">
    <property type="component" value="Unassembled WGS sequence"/>
</dbReference>
<dbReference type="GO" id="GO:0006508">
    <property type="term" value="P:proteolysis"/>
    <property type="evidence" value="ECO:0007669"/>
    <property type="project" value="InterPro"/>
</dbReference>
<accession>A0A7J6MHZ6</accession>
<sequence>MYLLFLIFYPPTLVSTDSISLPIRRGCVSLGLDGQALNFHMDTGSARSFAIYGPSYEAINGHGSCEELFAGCYFCPPGKSCNDILQRKGWVAVFGDGYVYEYVEHSVALTIGTRIIEDFKIGLVLQYSSTSSLRYPPKGLLGLSFGRGDIPETFLEQLKRRAVISDLVYSIHIEERKPDATGMLRIGDGRPIDGQAIYMDRREPGSIGRKAAVMVSAVTFSDPTGRVYSAGRSEYAIGDTITGVVDSGATLIDIPASSFDLITEKMAELSAKSRFATGDNKIIWEDAKSGWVLVRKKYVKYLPTIVYCIGGQADCIELKVEPKHYIGTCDDNECTLALGRIPDDEFLCLGKPMFRAYTADTSTSTKLDQINYQTETASVSDVVH</sequence>
<protein>
    <recommendedName>
        <fullName evidence="2">Peptidase A1 domain-containing protein</fullName>
    </recommendedName>
</protein>
<dbReference type="EMBL" id="JAAPAO010000140">
    <property type="protein sequence ID" value="KAF4671209.1"/>
    <property type="molecule type" value="Genomic_DNA"/>
</dbReference>
<feature type="chain" id="PRO_5029896071" description="Peptidase A1 domain-containing protein" evidence="1">
    <location>
        <begin position="17"/>
        <end position="384"/>
    </location>
</feature>
<dbReference type="InterPro" id="IPR033121">
    <property type="entry name" value="PEPTIDASE_A1"/>
</dbReference>
<dbReference type="Pfam" id="PF00026">
    <property type="entry name" value="Asp"/>
    <property type="match status" value="1"/>
</dbReference>
<feature type="signal peptide" evidence="1">
    <location>
        <begin position="1"/>
        <end position="16"/>
    </location>
</feature>
<keyword evidence="1" id="KW-0732">Signal</keyword>
<evidence type="ECO:0000256" key="1">
    <source>
        <dbReference type="SAM" id="SignalP"/>
    </source>
</evidence>
<name>A0A7J6MHZ6_PERCH</name>
<gene>
    <name evidence="3" type="ORF">FOL47_001655</name>
</gene>
<reference evidence="3 4" key="1">
    <citation type="submission" date="2020-04" db="EMBL/GenBank/DDBJ databases">
        <title>Perkinsus chesapeaki whole genome sequence.</title>
        <authorList>
            <person name="Bogema D.R."/>
        </authorList>
    </citation>
    <scope>NUCLEOTIDE SEQUENCE [LARGE SCALE GENOMIC DNA]</scope>
    <source>
        <strain evidence="3">ATCC PRA-425</strain>
    </source>
</reference>
<dbReference type="OrthoDB" id="416797at2759"/>
<dbReference type="AlphaFoldDB" id="A0A7J6MHZ6"/>
<dbReference type="SUPFAM" id="SSF50630">
    <property type="entry name" value="Acid proteases"/>
    <property type="match status" value="1"/>
</dbReference>
<dbReference type="GO" id="GO:0004190">
    <property type="term" value="F:aspartic-type endopeptidase activity"/>
    <property type="evidence" value="ECO:0007669"/>
    <property type="project" value="InterPro"/>
</dbReference>
<dbReference type="InterPro" id="IPR021109">
    <property type="entry name" value="Peptidase_aspartic_dom_sf"/>
</dbReference>
<dbReference type="Gene3D" id="2.40.70.10">
    <property type="entry name" value="Acid Proteases"/>
    <property type="match status" value="2"/>
</dbReference>
<comment type="caution">
    <text evidence="3">The sequence shown here is derived from an EMBL/GenBank/DDBJ whole genome shotgun (WGS) entry which is preliminary data.</text>
</comment>
<dbReference type="InterPro" id="IPR001969">
    <property type="entry name" value="Aspartic_peptidase_AS"/>
</dbReference>
<evidence type="ECO:0000313" key="3">
    <source>
        <dbReference type="EMBL" id="KAF4671209.1"/>
    </source>
</evidence>
<feature type="domain" description="Peptidase A1" evidence="2">
    <location>
        <begin position="24"/>
        <end position="373"/>
    </location>
</feature>
<evidence type="ECO:0000259" key="2">
    <source>
        <dbReference type="PROSITE" id="PS51767"/>
    </source>
</evidence>
<keyword evidence="4" id="KW-1185">Reference proteome</keyword>